<sequence>MNATVVIPAPRPAESAEPPVKNTFFWPDVDLQQLRESLRYEGTVTAQRLRLAVKTAISEVNAELYDWRAAQMTAGFGTLAEVPAERLDGESEKISHYLAAVGAITSAEIVERYRGYDASGGKKAGEVEASADEYWRDARFSISRIGDRPGCIVSLL</sequence>
<keyword evidence="2" id="KW-1185">Reference proteome</keyword>
<dbReference type="KEGG" id="ege:EM595_2095"/>
<organism evidence="1 2">
    <name type="scientific">Duffyella gerundensis</name>
    <dbReference type="NCBI Taxonomy" id="1619313"/>
    <lineage>
        <taxon>Bacteria</taxon>
        <taxon>Pseudomonadati</taxon>
        <taxon>Pseudomonadota</taxon>
        <taxon>Gammaproteobacteria</taxon>
        <taxon>Enterobacterales</taxon>
        <taxon>Erwiniaceae</taxon>
        <taxon>Duffyella</taxon>
    </lineage>
</organism>
<dbReference type="AlphaFoldDB" id="A0A0U5L0T7"/>
<gene>
    <name evidence="1" type="ORF">EM595_2095</name>
</gene>
<name>A0A0U5L0T7_9GAMM</name>
<dbReference type="Proteomes" id="UP000059419">
    <property type="component" value="Chromosome 1"/>
</dbReference>
<evidence type="ECO:0000313" key="1">
    <source>
        <dbReference type="EMBL" id="CUU24329.1"/>
    </source>
</evidence>
<protein>
    <submittedName>
        <fullName evidence="1">Phage head completion protein GpL</fullName>
    </submittedName>
</protein>
<dbReference type="InterPro" id="IPR009225">
    <property type="entry name" value="Phage_head_completion_GpL"/>
</dbReference>
<dbReference type="Pfam" id="PF05926">
    <property type="entry name" value="Phage_GPL"/>
    <property type="match status" value="1"/>
</dbReference>
<dbReference type="RefSeq" id="WP_067431337.1">
    <property type="nucleotide sequence ID" value="NZ_LN907827.1"/>
</dbReference>
<reference evidence="2" key="1">
    <citation type="submission" date="2015-11" db="EMBL/GenBank/DDBJ databases">
        <authorList>
            <person name="Blom J."/>
        </authorList>
    </citation>
    <scope>NUCLEOTIDE SEQUENCE [LARGE SCALE GENOMIC DNA]</scope>
</reference>
<dbReference type="PATRIC" id="fig|1619313.3.peg.2171"/>
<accession>A0A0U5L0T7</accession>
<dbReference type="STRING" id="1619313.EM595_2095"/>
<evidence type="ECO:0000313" key="2">
    <source>
        <dbReference type="Proteomes" id="UP000059419"/>
    </source>
</evidence>
<dbReference type="EMBL" id="LN907827">
    <property type="protein sequence ID" value="CUU24329.1"/>
    <property type="molecule type" value="Genomic_DNA"/>
</dbReference>
<dbReference type="OrthoDB" id="6312934at2"/>
<proteinExistence type="predicted"/>